<reference evidence="2 3" key="1">
    <citation type="submission" date="2024-02" db="EMBL/GenBank/DDBJ databases">
        <title>High-quality chromosome-scale genome assembly of Pensacola bahiagrass (Paspalum notatum Flugge var. saurae).</title>
        <authorList>
            <person name="Vega J.M."/>
            <person name="Podio M."/>
            <person name="Orjuela J."/>
            <person name="Siena L.A."/>
            <person name="Pessino S.C."/>
            <person name="Combes M.C."/>
            <person name="Mariac C."/>
            <person name="Albertini E."/>
            <person name="Pupilli F."/>
            <person name="Ortiz J.P.A."/>
            <person name="Leblanc O."/>
        </authorList>
    </citation>
    <scope>NUCLEOTIDE SEQUENCE [LARGE SCALE GENOMIC DNA]</scope>
    <source>
        <strain evidence="2">R1</strain>
        <tissue evidence="2">Leaf</tissue>
    </source>
</reference>
<evidence type="ECO:0000313" key="2">
    <source>
        <dbReference type="EMBL" id="WVZ87557.1"/>
    </source>
</evidence>
<accession>A0AAQ3UD19</accession>
<feature type="region of interest" description="Disordered" evidence="1">
    <location>
        <begin position="1"/>
        <end position="27"/>
    </location>
</feature>
<evidence type="ECO:0000313" key="3">
    <source>
        <dbReference type="Proteomes" id="UP001341281"/>
    </source>
</evidence>
<evidence type="ECO:0000256" key="1">
    <source>
        <dbReference type="SAM" id="MobiDB-lite"/>
    </source>
</evidence>
<dbReference type="Proteomes" id="UP001341281">
    <property type="component" value="Chromosome 07"/>
</dbReference>
<dbReference type="EMBL" id="CP144751">
    <property type="protein sequence ID" value="WVZ87557.1"/>
    <property type="molecule type" value="Genomic_DNA"/>
</dbReference>
<feature type="compositionally biased region" description="Basic and acidic residues" evidence="1">
    <location>
        <begin position="18"/>
        <end position="27"/>
    </location>
</feature>
<feature type="compositionally biased region" description="Basic and acidic residues" evidence="1">
    <location>
        <begin position="1"/>
        <end position="11"/>
    </location>
</feature>
<name>A0AAQ3UD19_PASNO</name>
<organism evidence="2 3">
    <name type="scientific">Paspalum notatum var. saurae</name>
    <dbReference type="NCBI Taxonomy" id="547442"/>
    <lineage>
        <taxon>Eukaryota</taxon>
        <taxon>Viridiplantae</taxon>
        <taxon>Streptophyta</taxon>
        <taxon>Embryophyta</taxon>
        <taxon>Tracheophyta</taxon>
        <taxon>Spermatophyta</taxon>
        <taxon>Magnoliopsida</taxon>
        <taxon>Liliopsida</taxon>
        <taxon>Poales</taxon>
        <taxon>Poaceae</taxon>
        <taxon>PACMAD clade</taxon>
        <taxon>Panicoideae</taxon>
        <taxon>Andropogonodae</taxon>
        <taxon>Paspaleae</taxon>
        <taxon>Paspalinae</taxon>
        <taxon>Paspalum</taxon>
    </lineage>
</organism>
<protein>
    <submittedName>
        <fullName evidence="2">Uncharacterized protein</fullName>
    </submittedName>
</protein>
<gene>
    <name evidence="2" type="ORF">U9M48_034176</name>
</gene>
<proteinExistence type="predicted"/>
<dbReference type="AlphaFoldDB" id="A0AAQ3UD19"/>
<keyword evidence="3" id="KW-1185">Reference proteome</keyword>
<sequence length="90" mass="9364">MSTNAEPEKDAAAAVAEGDEKKAEAKGSDAGWELLYCGGTSFDNMGRKVVGGAQGNLVSPTRLRPLVGVNIRFVASGCKRTARAWGYSSA</sequence>